<name>A0A0B7JMX5_BIOOC</name>
<feature type="compositionally biased region" description="Basic and acidic residues" evidence="5">
    <location>
        <begin position="377"/>
        <end position="386"/>
    </location>
</feature>
<feature type="transmembrane region" description="Helical" evidence="6">
    <location>
        <begin position="483"/>
        <end position="504"/>
    </location>
</feature>
<protein>
    <recommendedName>
        <fullName evidence="8">Zinc/iron permease</fullName>
    </recommendedName>
</protein>
<evidence type="ECO:0008006" key="8">
    <source>
        <dbReference type="Google" id="ProtNLM"/>
    </source>
</evidence>
<feature type="transmembrane region" description="Helical" evidence="6">
    <location>
        <begin position="546"/>
        <end position="568"/>
    </location>
</feature>
<dbReference type="GO" id="GO:0005385">
    <property type="term" value="F:zinc ion transmembrane transporter activity"/>
    <property type="evidence" value="ECO:0007669"/>
    <property type="project" value="TreeGrafter"/>
</dbReference>
<feature type="region of interest" description="Disordered" evidence="5">
    <location>
        <begin position="375"/>
        <end position="443"/>
    </location>
</feature>
<reference evidence="7" key="1">
    <citation type="submission" date="2015-01" db="EMBL/GenBank/DDBJ databases">
        <authorList>
            <person name="Durling Mikael"/>
        </authorList>
    </citation>
    <scope>NUCLEOTIDE SEQUENCE</scope>
</reference>
<comment type="subcellular location">
    <subcellularLocation>
        <location evidence="1">Membrane</location>
        <topology evidence="1">Multi-pass membrane protein</topology>
    </subcellularLocation>
</comment>
<evidence type="ECO:0000256" key="4">
    <source>
        <dbReference type="ARBA" id="ARBA00023136"/>
    </source>
</evidence>
<dbReference type="EMBL" id="CDPU01000001">
    <property type="protein sequence ID" value="CEO44627.1"/>
    <property type="molecule type" value="Genomic_DNA"/>
</dbReference>
<evidence type="ECO:0000313" key="7">
    <source>
        <dbReference type="EMBL" id="CEO44627.1"/>
    </source>
</evidence>
<evidence type="ECO:0000256" key="6">
    <source>
        <dbReference type="SAM" id="Phobius"/>
    </source>
</evidence>
<accession>A0A0B7JMX5</accession>
<feature type="compositionally biased region" description="Polar residues" evidence="5">
    <location>
        <begin position="1"/>
        <end position="18"/>
    </location>
</feature>
<feature type="transmembrane region" description="Helical" evidence="6">
    <location>
        <begin position="456"/>
        <end position="477"/>
    </location>
</feature>
<feature type="compositionally biased region" description="Basic residues" evidence="5">
    <location>
        <begin position="22"/>
        <end position="31"/>
    </location>
</feature>
<feature type="transmembrane region" description="Helical" evidence="6">
    <location>
        <begin position="516"/>
        <end position="540"/>
    </location>
</feature>
<dbReference type="InterPro" id="IPR003689">
    <property type="entry name" value="ZIP"/>
</dbReference>
<proteinExistence type="predicted"/>
<evidence type="ECO:0000256" key="5">
    <source>
        <dbReference type="SAM" id="MobiDB-lite"/>
    </source>
</evidence>
<feature type="non-terminal residue" evidence="7">
    <location>
        <position position="1"/>
    </location>
</feature>
<evidence type="ECO:0000256" key="1">
    <source>
        <dbReference type="ARBA" id="ARBA00004141"/>
    </source>
</evidence>
<dbReference type="PANTHER" id="PTHR11040">
    <property type="entry name" value="ZINC/IRON TRANSPORTER"/>
    <property type="match status" value="1"/>
</dbReference>
<dbReference type="AlphaFoldDB" id="A0A0B7JMX5"/>
<gene>
    <name evidence="7" type="ORF">BN869_000000682_1</name>
</gene>
<sequence>SPSNLHIVSPNTHSSSSIARPHSIRTRHTGIRNRSTINGRPKVDWRSPNRTTMICLSKADEGTFRHLTYNQSPSPLAAENTTCQDMNGIANLREHVAAHQDDDSGGGLCHSSAPDEKWQHGEQPPGPWPPLSGTRWWSAGSISYLKAATGGEDQNCRKQVTSPSWLSRLVGVITWLLSVLVVSFLLNEWNSRGNNTSTSSTQSTTISPVGLAPVDVNALSALASRAPKDDPSVGSLRKRSTCTVGGVSPESYNLPLHVGALIIIWFVSSLACCFPILAKRFPGLRIPQTFFFLVRHFGTGVLIATAFVHLLPTAFLSLGNPCLGDFWTVKFPAMPGAISLGAIFLVTIIEMVFHPSRRCTSGIDDISGGIQLEQSAEEAHVEHPNPIRDMAPPRGRTGSLGHGLNRLQTREESVEEDEQDNPQSDIETNQKDGSSLVKVKTLSPEQRTRKERMQCVMLELGILFHSVFIGMALSVAIGDDFVVLLIAIAFHQTFEGLALGSRVAAVTWGNKKYQPWLMAAAYGLTTPLGQAIGIATHTLYSPDSETGLIVTGVMNAISAGLLTFASLVELMSEDFLSDDSWKILRGKKRVFACLLVFFGAFCMSLVGAWA</sequence>
<feature type="transmembrane region" description="Helical" evidence="6">
    <location>
        <begin position="256"/>
        <end position="278"/>
    </location>
</feature>
<feature type="region of interest" description="Disordered" evidence="5">
    <location>
        <begin position="1"/>
        <end position="45"/>
    </location>
</feature>
<dbReference type="GO" id="GO:0005886">
    <property type="term" value="C:plasma membrane"/>
    <property type="evidence" value="ECO:0007669"/>
    <property type="project" value="TreeGrafter"/>
</dbReference>
<feature type="transmembrane region" description="Helical" evidence="6">
    <location>
        <begin position="589"/>
        <end position="609"/>
    </location>
</feature>
<keyword evidence="2 6" id="KW-0812">Transmembrane</keyword>
<keyword evidence="4 6" id="KW-0472">Membrane</keyword>
<feature type="transmembrane region" description="Helical" evidence="6">
    <location>
        <begin position="331"/>
        <end position="353"/>
    </location>
</feature>
<feature type="transmembrane region" description="Helical" evidence="6">
    <location>
        <begin position="165"/>
        <end position="186"/>
    </location>
</feature>
<keyword evidence="3 6" id="KW-1133">Transmembrane helix</keyword>
<organism evidence="7">
    <name type="scientific">Bionectria ochroleuca</name>
    <name type="common">Gliocladium roseum</name>
    <dbReference type="NCBI Taxonomy" id="29856"/>
    <lineage>
        <taxon>Eukaryota</taxon>
        <taxon>Fungi</taxon>
        <taxon>Dikarya</taxon>
        <taxon>Ascomycota</taxon>
        <taxon>Pezizomycotina</taxon>
        <taxon>Sordariomycetes</taxon>
        <taxon>Hypocreomycetidae</taxon>
        <taxon>Hypocreales</taxon>
        <taxon>Bionectriaceae</taxon>
        <taxon>Clonostachys</taxon>
    </lineage>
</organism>
<dbReference type="Pfam" id="PF02535">
    <property type="entry name" value="Zip"/>
    <property type="match status" value="1"/>
</dbReference>
<evidence type="ECO:0000256" key="2">
    <source>
        <dbReference type="ARBA" id="ARBA00022692"/>
    </source>
</evidence>
<feature type="region of interest" description="Disordered" evidence="5">
    <location>
        <begin position="99"/>
        <end position="132"/>
    </location>
</feature>
<feature type="transmembrane region" description="Helical" evidence="6">
    <location>
        <begin position="290"/>
        <end position="311"/>
    </location>
</feature>
<evidence type="ECO:0000256" key="3">
    <source>
        <dbReference type="ARBA" id="ARBA00022989"/>
    </source>
</evidence>
<dbReference type="PANTHER" id="PTHR11040:SF55">
    <property type="entry name" value="MEMBRANE ZINC ION TRANSPORTER, PUTATIVE (AFU_ORTHOLOGUE AFUA_6G00470)-RELATED"/>
    <property type="match status" value="1"/>
</dbReference>
<feature type="compositionally biased region" description="Polar residues" evidence="5">
    <location>
        <begin position="421"/>
        <end position="433"/>
    </location>
</feature>